<dbReference type="NCBIfam" id="TIGR03345">
    <property type="entry name" value="VI_ClpV1"/>
    <property type="match status" value="1"/>
</dbReference>
<dbReference type="SMART" id="SM00382">
    <property type="entry name" value="AAA"/>
    <property type="match status" value="2"/>
</dbReference>
<evidence type="ECO:0000256" key="2">
    <source>
        <dbReference type="ARBA" id="ARBA00022737"/>
    </source>
</evidence>
<dbReference type="Proteomes" id="UP001217178">
    <property type="component" value="Unassembled WGS sequence"/>
</dbReference>
<dbReference type="CDD" id="cd19499">
    <property type="entry name" value="RecA-like_ClpB_Hsp104-like"/>
    <property type="match status" value="1"/>
</dbReference>
<evidence type="ECO:0000256" key="4">
    <source>
        <dbReference type="ARBA" id="ARBA00022840"/>
    </source>
</evidence>
<keyword evidence="2 6" id="KW-0677">Repeat</keyword>
<dbReference type="InterPro" id="IPR001270">
    <property type="entry name" value="ClpA/B"/>
</dbReference>
<dbReference type="Gene3D" id="1.10.8.60">
    <property type="match status" value="1"/>
</dbReference>
<evidence type="ECO:0000256" key="1">
    <source>
        <dbReference type="ARBA" id="ARBA00008675"/>
    </source>
</evidence>
<dbReference type="SUPFAM" id="SSF81923">
    <property type="entry name" value="Double Clp-N motif"/>
    <property type="match status" value="1"/>
</dbReference>
<feature type="region of interest" description="Disordered" evidence="7">
    <location>
        <begin position="156"/>
        <end position="179"/>
    </location>
</feature>
<proteinExistence type="inferred from homology"/>
<accession>A0ABT5LGK8</accession>
<dbReference type="InterPro" id="IPR041546">
    <property type="entry name" value="ClpA/ClpB_AAA_lid"/>
</dbReference>
<dbReference type="SMART" id="SM01086">
    <property type="entry name" value="ClpB_D2-small"/>
    <property type="match status" value="1"/>
</dbReference>
<dbReference type="InterPro" id="IPR004176">
    <property type="entry name" value="Clp_R_N"/>
</dbReference>
<dbReference type="PROSITE" id="PS00870">
    <property type="entry name" value="CLPAB_1"/>
    <property type="match status" value="1"/>
</dbReference>
<dbReference type="PRINTS" id="PR00300">
    <property type="entry name" value="CLPPROTEASEA"/>
</dbReference>
<dbReference type="RefSeq" id="WP_273555544.1">
    <property type="nucleotide sequence ID" value="NZ_JAQRFI010000030.1"/>
</dbReference>
<dbReference type="EMBL" id="JAQRFI010000030">
    <property type="protein sequence ID" value="MDC9590242.1"/>
    <property type="molecule type" value="Genomic_DNA"/>
</dbReference>
<organism evidence="9 10">
    <name type="scientific">Xenorhabdus yunnanensis</name>
    <dbReference type="NCBI Taxonomy" id="3025878"/>
    <lineage>
        <taxon>Bacteria</taxon>
        <taxon>Pseudomonadati</taxon>
        <taxon>Pseudomonadota</taxon>
        <taxon>Gammaproteobacteria</taxon>
        <taxon>Enterobacterales</taxon>
        <taxon>Morganellaceae</taxon>
        <taxon>Xenorhabdus</taxon>
    </lineage>
</organism>
<dbReference type="PANTHER" id="PTHR11638">
    <property type="entry name" value="ATP-DEPENDENT CLP PROTEASE"/>
    <property type="match status" value="1"/>
</dbReference>
<gene>
    <name evidence="9" type="primary">tssH</name>
    <name evidence="9" type="ORF">PSI23_13315</name>
</gene>
<dbReference type="Pfam" id="PF17871">
    <property type="entry name" value="AAA_lid_9"/>
    <property type="match status" value="1"/>
</dbReference>
<dbReference type="Pfam" id="PF07724">
    <property type="entry name" value="AAA_2"/>
    <property type="match status" value="1"/>
</dbReference>
<dbReference type="InterPro" id="IPR036628">
    <property type="entry name" value="Clp_N_dom_sf"/>
</dbReference>
<dbReference type="InterPro" id="IPR017729">
    <property type="entry name" value="ATPase_T6SS_ClpV1"/>
</dbReference>
<feature type="domain" description="Clp R" evidence="8">
    <location>
        <begin position="10"/>
        <end position="156"/>
    </location>
</feature>
<evidence type="ECO:0000256" key="6">
    <source>
        <dbReference type="PROSITE-ProRule" id="PRU01251"/>
    </source>
</evidence>
<dbReference type="Pfam" id="PF00004">
    <property type="entry name" value="AAA"/>
    <property type="match status" value="1"/>
</dbReference>
<evidence type="ECO:0000256" key="5">
    <source>
        <dbReference type="ARBA" id="ARBA00023186"/>
    </source>
</evidence>
<dbReference type="PROSITE" id="PS51903">
    <property type="entry name" value="CLP_R"/>
    <property type="match status" value="1"/>
</dbReference>
<name>A0ABT5LGK8_9GAMM</name>
<evidence type="ECO:0000256" key="7">
    <source>
        <dbReference type="SAM" id="MobiDB-lite"/>
    </source>
</evidence>
<keyword evidence="5" id="KW-0143">Chaperone</keyword>
<evidence type="ECO:0000256" key="3">
    <source>
        <dbReference type="ARBA" id="ARBA00022741"/>
    </source>
</evidence>
<reference evidence="9 10" key="1">
    <citation type="submission" date="2023-02" db="EMBL/GenBank/DDBJ databases">
        <title>Entomopathogenic bacteria.</title>
        <authorList>
            <person name="Machado R.A."/>
        </authorList>
    </citation>
    <scope>NUCLEOTIDE SEQUENCE [LARGE SCALE GENOMIC DNA]</scope>
    <source>
        <strain evidence="9 10">XENO-10</strain>
    </source>
</reference>
<dbReference type="SUPFAM" id="SSF52540">
    <property type="entry name" value="P-loop containing nucleoside triphosphate hydrolases"/>
    <property type="match status" value="2"/>
</dbReference>
<dbReference type="InterPro" id="IPR003593">
    <property type="entry name" value="AAA+_ATPase"/>
</dbReference>
<evidence type="ECO:0000313" key="9">
    <source>
        <dbReference type="EMBL" id="MDC9590242.1"/>
    </source>
</evidence>
<evidence type="ECO:0000259" key="8">
    <source>
        <dbReference type="PROSITE" id="PS51903"/>
    </source>
</evidence>
<sequence length="872" mass="97462">MSEISRSVLFGKLNRILFISLENATTFCKLRSNPYVELVHWFHQLMQQQNCDLQSIIRYFALDEAKLTKDIIAALDRLPRGASAISDLSEHIDSAVERAWVYGSLKFGVNKIRSAHWLIGMLKTFNLRNTLKAISPQFEQISVDTLVDNFNAICGSSDEAQDSEPSPNSSQSTQPQATENTLRQYGQDLTDRARNGDIDPVSGRDEEIRQIIDILMRRRQNNPLLTGEAGVGKTAVIEGLALRIAANEVPPPLQNVQLWLLDIGMLQAGAGVRGEFESRLRKVIDEVQSSPIPIILFIDEIHTLIGAGGQQGTGDAANLLKPALARGQLRTLGATTWSEYKKYIEKDPALTRRFQVVQVHEPDENKALLMLRSLVGALEKHHRILLLDEAVEAAVRLSHRYIPARQLPDKAVALLDTACARVAISQHAEPPQLENCRHQINALKIESEIVVRESKVGVDNQQRSKIILDELSILEEQNIQLEHRWQQELTLVDKIIHLQTQIHEQQDDDINVLYTELPALQQQLKMLQKETPLIFASVDSNVVSSVVSDWTGIPLSRMVKDEIDAVLHLADTLNQRVIGQYHALELIAKRVRTSRAKLDDPNKPVGVFMLCGPSGVGKTETALALAETLYGGEQNLITINMSEFQEAHTVSTLKGAPPGYVGYGEGGVLTEAVRRRPYSVVLLDEIEKAHPDVHEIFFQVFDKGWMEDGEGRHIDFRNTIIILTSNVGADLVCSLCTQQDLMPDPEKLSTALRKPLLKVFPAALLGRLLVIPYYPLSDEVMKNIVHLQLDRIKKRLLENHGITATFDDATVEYIVSRCTEIESGGRMVDAILTNTLLPQISQHLLSASANDQKYHQLVVSLKQGGFQFKFTN</sequence>
<protein>
    <submittedName>
        <fullName evidence="9">Type VI secretion system ATPase TssH</fullName>
    </submittedName>
</protein>
<evidence type="ECO:0000313" key="10">
    <source>
        <dbReference type="Proteomes" id="UP001217178"/>
    </source>
</evidence>
<dbReference type="InterPro" id="IPR027417">
    <property type="entry name" value="P-loop_NTPase"/>
</dbReference>
<dbReference type="CDD" id="cd00009">
    <property type="entry name" value="AAA"/>
    <property type="match status" value="1"/>
</dbReference>
<keyword evidence="3" id="KW-0547">Nucleotide-binding</keyword>
<dbReference type="InterPro" id="IPR003959">
    <property type="entry name" value="ATPase_AAA_core"/>
</dbReference>
<dbReference type="Gene3D" id="3.40.50.300">
    <property type="entry name" value="P-loop containing nucleotide triphosphate hydrolases"/>
    <property type="match status" value="3"/>
</dbReference>
<feature type="compositionally biased region" description="Low complexity" evidence="7">
    <location>
        <begin position="163"/>
        <end position="176"/>
    </location>
</feature>
<dbReference type="InterPro" id="IPR050130">
    <property type="entry name" value="ClpA_ClpB"/>
</dbReference>
<comment type="similarity">
    <text evidence="1">Belongs to the ClpA/ClpB family.</text>
</comment>
<dbReference type="Pfam" id="PF10431">
    <property type="entry name" value="ClpB_D2-small"/>
    <property type="match status" value="1"/>
</dbReference>
<dbReference type="Gene3D" id="1.10.1780.10">
    <property type="entry name" value="Clp, N-terminal domain"/>
    <property type="match status" value="1"/>
</dbReference>
<keyword evidence="4" id="KW-0067">ATP-binding</keyword>
<dbReference type="InterPro" id="IPR018368">
    <property type="entry name" value="ClpA/B_CS1"/>
</dbReference>
<dbReference type="InterPro" id="IPR019489">
    <property type="entry name" value="Clp_ATPase_C"/>
</dbReference>
<comment type="caution">
    <text evidence="9">The sequence shown here is derived from an EMBL/GenBank/DDBJ whole genome shotgun (WGS) entry which is preliminary data.</text>
</comment>
<keyword evidence="10" id="KW-1185">Reference proteome</keyword>
<dbReference type="PANTHER" id="PTHR11638:SF184">
    <property type="entry name" value="ATPASE WITH CHAPERONE ACTIVITY"/>
    <property type="match status" value="1"/>
</dbReference>